<reference evidence="1" key="1">
    <citation type="submission" date="2019-11" db="EMBL/GenBank/DDBJ databases">
        <authorList>
            <person name="Feng L."/>
        </authorList>
    </citation>
    <scope>NUCLEOTIDE SEQUENCE</scope>
    <source>
        <strain evidence="1">VatypicaLFYP47</strain>
    </source>
</reference>
<evidence type="ECO:0000313" key="1">
    <source>
        <dbReference type="EMBL" id="VYT81108.1"/>
    </source>
</evidence>
<dbReference type="AlphaFoldDB" id="A0A6N2ZT33"/>
<dbReference type="EMBL" id="CACRUN010000008">
    <property type="protein sequence ID" value="VYT81108.1"/>
    <property type="molecule type" value="Genomic_DNA"/>
</dbReference>
<accession>A0A6N2ZT33</accession>
<gene>
    <name evidence="1" type="ORF">VALFYP47_00898</name>
</gene>
<sequence>MNKPYCAICNEENKKSRAYIYCRQAKGAICMEHCDACQYLEVEKGDMYCKYPRQKEKATN</sequence>
<organism evidence="1">
    <name type="scientific">Veillonella atypica</name>
    <dbReference type="NCBI Taxonomy" id="39777"/>
    <lineage>
        <taxon>Bacteria</taxon>
        <taxon>Bacillati</taxon>
        <taxon>Bacillota</taxon>
        <taxon>Negativicutes</taxon>
        <taxon>Veillonellales</taxon>
        <taxon>Veillonellaceae</taxon>
        <taxon>Veillonella</taxon>
    </lineage>
</organism>
<dbReference type="RefSeq" id="WP_156717797.1">
    <property type="nucleotide sequence ID" value="NZ_CACRUN010000008.1"/>
</dbReference>
<name>A0A6N2ZT33_9FIRM</name>
<proteinExistence type="predicted"/>
<protein>
    <submittedName>
        <fullName evidence="1">Uncharacterized protein</fullName>
    </submittedName>
</protein>